<dbReference type="OrthoDB" id="1039448at2"/>
<evidence type="ECO:0000259" key="1">
    <source>
        <dbReference type="Pfam" id="PF03544"/>
    </source>
</evidence>
<dbReference type="Pfam" id="PF03544">
    <property type="entry name" value="TonB_C"/>
    <property type="match status" value="1"/>
</dbReference>
<dbReference type="Gene3D" id="3.30.1150.10">
    <property type="match status" value="1"/>
</dbReference>
<sequence length="134" mass="14918">MKFRVIILILLSIFNFLNLRSQSNTGPGLKSRAVICGPLPKASFPGGTDSLIVFLAENAKWPSPDFYGAGTVLVSFTVERSGKLSDVKLLNRLYESCDKEALRIVNLMPNWVPAKQDARTIRSNIIFPVRFGFE</sequence>
<proteinExistence type="predicted"/>
<gene>
    <name evidence="2" type="ORF">CRP01_08515</name>
</gene>
<dbReference type="InterPro" id="IPR037682">
    <property type="entry name" value="TonB_C"/>
</dbReference>
<protein>
    <recommendedName>
        <fullName evidence="1">TonB C-terminal domain-containing protein</fullName>
    </recommendedName>
</protein>
<comment type="caution">
    <text evidence="2">The sequence shown here is derived from an EMBL/GenBank/DDBJ whole genome shotgun (WGS) entry which is preliminary data.</text>
</comment>
<dbReference type="RefSeq" id="WP_099149601.1">
    <property type="nucleotide sequence ID" value="NZ_PDUD01000012.1"/>
</dbReference>
<dbReference type="Proteomes" id="UP000223913">
    <property type="component" value="Unassembled WGS sequence"/>
</dbReference>
<name>A0A2D0NGV3_FLAN2</name>
<dbReference type="AlphaFoldDB" id="A0A2D0NGV3"/>
<feature type="domain" description="TonB C-terminal" evidence="1">
    <location>
        <begin position="70"/>
        <end position="131"/>
    </location>
</feature>
<evidence type="ECO:0000313" key="3">
    <source>
        <dbReference type="Proteomes" id="UP000223913"/>
    </source>
</evidence>
<keyword evidence="3" id="KW-1185">Reference proteome</keyword>
<dbReference type="SUPFAM" id="SSF74653">
    <property type="entry name" value="TolA/TonB C-terminal domain"/>
    <property type="match status" value="1"/>
</dbReference>
<evidence type="ECO:0000313" key="2">
    <source>
        <dbReference type="EMBL" id="PHN06993.1"/>
    </source>
</evidence>
<dbReference type="GO" id="GO:0055085">
    <property type="term" value="P:transmembrane transport"/>
    <property type="evidence" value="ECO:0007669"/>
    <property type="project" value="InterPro"/>
</dbReference>
<accession>A0A2D0NGV3</accession>
<organism evidence="2 3">
    <name type="scientific">Flavilitoribacter nigricans (strain ATCC 23147 / DSM 23189 / NBRC 102662 / NCIMB 1420 / SS-2)</name>
    <name type="common">Lewinella nigricans</name>
    <dbReference type="NCBI Taxonomy" id="1122177"/>
    <lineage>
        <taxon>Bacteria</taxon>
        <taxon>Pseudomonadati</taxon>
        <taxon>Bacteroidota</taxon>
        <taxon>Saprospiria</taxon>
        <taxon>Saprospirales</taxon>
        <taxon>Lewinellaceae</taxon>
        <taxon>Flavilitoribacter</taxon>
    </lineage>
</organism>
<dbReference type="EMBL" id="PDUD01000012">
    <property type="protein sequence ID" value="PHN06993.1"/>
    <property type="molecule type" value="Genomic_DNA"/>
</dbReference>
<reference evidence="2 3" key="1">
    <citation type="submission" date="2017-10" db="EMBL/GenBank/DDBJ databases">
        <title>The draft genome sequence of Lewinella nigricans NBRC 102662.</title>
        <authorList>
            <person name="Wang K."/>
        </authorList>
    </citation>
    <scope>NUCLEOTIDE SEQUENCE [LARGE SCALE GENOMIC DNA]</scope>
    <source>
        <strain evidence="2 3">NBRC 102662</strain>
    </source>
</reference>